<accession>A0A1H3GJ30</accession>
<organism evidence="5 6">
    <name type="scientific">Allochromatium warmingii</name>
    <name type="common">Chromatium warmingii</name>
    <dbReference type="NCBI Taxonomy" id="61595"/>
    <lineage>
        <taxon>Bacteria</taxon>
        <taxon>Pseudomonadati</taxon>
        <taxon>Pseudomonadota</taxon>
        <taxon>Gammaproteobacteria</taxon>
        <taxon>Chromatiales</taxon>
        <taxon>Chromatiaceae</taxon>
        <taxon>Allochromatium</taxon>
    </lineage>
</organism>
<dbReference type="AlphaFoldDB" id="A0A1H3GJ30"/>
<dbReference type="GO" id="GO:0046872">
    <property type="term" value="F:metal ion binding"/>
    <property type="evidence" value="ECO:0007669"/>
    <property type="project" value="UniProtKB-KW"/>
</dbReference>
<keyword evidence="5" id="KW-0255">Endonuclease</keyword>
<dbReference type="STRING" id="61595.SAMN05421644_1251"/>
<reference evidence="6" key="1">
    <citation type="submission" date="2016-10" db="EMBL/GenBank/DDBJ databases">
        <authorList>
            <person name="Varghese N."/>
            <person name="Submissions S."/>
        </authorList>
    </citation>
    <scope>NUCLEOTIDE SEQUENCE [LARGE SCALE GENOMIC DNA]</scope>
    <source>
        <strain evidence="6">DSM 173</strain>
    </source>
</reference>
<name>A0A1H3GJ30_ALLWA</name>
<keyword evidence="5" id="KW-0540">Nuclease</keyword>
<dbReference type="OrthoDB" id="220028at2"/>
<dbReference type="NCBIfam" id="TIGR01596">
    <property type="entry name" value="cas3_HD"/>
    <property type="match status" value="1"/>
</dbReference>
<sequence>MSAVIVWPFSECEAHPGDALAAHLERVAERAALSIAPGARPEIAAIACVAGLFHDLGKATPWFQHYLRQSGRRSALTHHGELSALLAWWYSAELDWSLWMRLALFRAYPKRWYSRRKFPRSQESERR</sequence>
<evidence type="ECO:0000256" key="1">
    <source>
        <dbReference type="ARBA" id="ARBA00022723"/>
    </source>
</evidence>
<proteinExistence type="predicted"/>
<evidence type="ECO:0000256" key="2">
    <source>
        <dbReference type="ARBA" id="ARBA00022801"/>
    </source>
</evidence>
<dbReference type="InterPro" id="IPR038257">
    <property type="entry name" value="CRISPR-assoc_Cas3_HD_sf"/>
</dbReference>
<evidence type="ECO:0000256" key="3">
    <source>
        <dbReference type="ARBA" id="ARBA00023118"/>
    </source>
</evidence>
<feature type="domain" description="HD Cas3-type" evidence="4">
    <location>
        <begin position="13"/>
        <end position="127"/>
    </location>
</feature>
<keyword evidence="6" id="KW-1185">Reference proteome</keyword>
<keyword evidence="1" id="KW-0479">Metal-binding</keyword>
<dbReference type="EMBL" id="FNOW01000025">
    <property type="protein sequence ID" value="SDY02658.1"/>
    <property type="molecule type" value="Genomic_DNA"/>
</dbReference>
<dbReference type="Gene3D" id="1.10.3210.30">
    <property type="match status" value="1"/>
</dbReference>
<dbReference type="InterPro" id="IPR006483">
    <property type="entry name" value="CRISPR-assoc_Cas3_HD"/>
</dbReference>
<gene>
    <name evidence="5" type="ORF">SAMN05421644_1251</name>
</gene>
<dbReference type="PROSITE" id="PS51643">
    <property type="entry name" value="HD_CAS3"/>
    <property type="match status" value="1"/>
</dbReference>
<dbReference type="CDD" id="cd09641">
    <property type="entry name" value="Cas3''_I"/>
    <property type="match status" value="1"/>
</dbReference>
<dbReference type="SUPFAM" id="SSF109604">
    <property type="entry name" value="HD-domain/PDEase-like"/>
    <property type="match status" value="1"/>
</dbReference>
<dbReference type="Proteomes" id="UP000198672">
    <property type="component" value="Unassembled WGS sequence"/>
</dbReference>
<dbReference type="GO" id="GO:0016787">
    <property type="term" value="F:hydrolase activity"/>
    <property type="evidence" value="ECO:0007669"/>
    <property type="project" value="UniProtKB-KW"/>
</dbReference>
<evidence type="ECO:0000313" key="5">
    <source>
        <dbReference type="EMBL" id="SDY02658.1"/>
    </source>
</evidence>
<keyword evidence="3" id="KW-0051">Antiviral defense</keyword>
<evidence type="ECO:0000259" key="4">
    <source>
        <dbReference type="PROSITE" id="PS51643"/>
    </source>
</evidence>
<dbReference type="GO" id="GO:0004519">
    <property type="term" value="F:endonuclease activity"/>
    <property type="evidence" value="ECO:0007669"/>
    <property type="project" value="UniProtKB-KW"/>
</dbReference>
<dbReference type="GO" id="GO:0051607">
    <property type="term" value="P:defense response to virus"/>
    <property type="evidence" value="ECO:0007669"/>
    <property type="project" value="UniProtKB-KW"/>
</dbReference>
<evidence type="ECO:0000313" key="6">
    <source>
        <dbReference type="Proteomes" id="UP000198672"/>
    </source>
</evidence>
<dbReference type="RefSeq" id="WP_091333941.1">
    <property type="nucleotide sequence ID" value="NZ_FNOW01000025.1"/>
</dbReference>
<keyword evidence="2" id="KW-0378">Hydrolase</keyword>
<protein>
    <submittedName>
        <fullName evidence="5">CRISPR-associated endonuclease Cas3-HD</fullName>
    </submittedName>
</protein>